<comment type="subcellular location">
    <subcellularLocation>
        <location evidence="1">Cell membrane</location>
        <topology evidence="1">Multi-pass membrane protein</topology>
    </subcellularLocation>
</comment>
<feature type="transmembrane region" description="Helical" evidence="6">
    <location>
        <begin position="318"/>
        <end position="342"/>
    </location>
</feature>
<feature type="transmembrane region" description="Helical" evidence="6">
    <location>
        <begin position="252"/>
        <end position="271"/>
    </location>
</feature>
<keyword evidence="4 6" id="KW-1133">Transmembrane helix</keyword>
<feature type="transmembrane region" description="Helical" evidence="6">
    <location>
        <begin position="442"/>
        <end position="459"/>
    </location>
</feature>
<feature type="transmembrane region" description="Helical" evidence="6">
    <location>
        <begin position="354"/>
        <end position="374"/>
    </location>
</feature>
<name>A0A0E3LRD6_METBA</name>
<gene>
    <name evidence="7" type="ORF">MSBR2_3320</name>
</gene>
<evidence type="ECO:0000256" key="2">
    <source>
        <dbReference type="ARBA" id="ARBA00022475"/>
    </source>
</evidence>
<keyword evidence="2" id="KW-1003">Cell membrane</keyword>
<sequence length="507" mass="56688">MEKSPHAGIYVLKLEIIMSNFIGNVLKLVSGSVAAQILGILLVPIVTRIYSPDDMGVFQLFVAVSGILVIFSTFSYQFAIMLPKSEEDSANVFFLSSILVTFISILIAVAVIIFPEDIEHIIEYIFHTKGSSKYLIYLPAIVFFNGLFFVQNYWLSRKLRFGVIAGSRVLNALSAKVLQLIPFWTASPLGLIVGYTLGYGLADLSMLRGVKEDFKVFRKISVKKMKEMAIEYKNFPLFSSWSTLANTISPQVPTFLLAYFYSTSVVGYFSLANQVVNMPMGLVGTAIQQVFFQKISEVKNGNSSGDMKAIVSEVYKKLILIGIFPMILLLILGEEIFTFAFGKNWYVAGTYVKILVPFIFLVFLALPISTLYSIFEKQKVWFTYSTALLISRFVALAIGGIYAKSAEFSLCLFSFTGVIFALWNNAYLLNLVGISKRKSLEILIKYTAIGAVISIPVILLEMLSANFYIIILTAIIMTPIYYGIALRDDPTFKKIFSAFLVNIKNRT</sequence>
<feature type="transmembrane region" description="Helical" evidence="6">
    <location>
        <begin position="465"/>
        <end position="484"/>
    </location>
</feature>
<evidence type="ECO:0000256" key="1">
    <source>
        <dbReference type="ARBA" id="ARBA00004651"/>
    </source>
</evidence>
<keyword evidence="3 6" id="KW-0812">Transmembrane</keyword>
<dbReference type="Proteomes" id="UP000033079">
    <property type="component" value="Chromosome"/>
</dbReference>
<evidence type="ECO:0000256" key="6">
    <source>
        <dbReference type="SAM" id="Phobius"/>
    </source>
</evidence>
<dbReference type="EMBL" id="CP009530">
    <property type="protein sequence ID" value="AKB59836.1"/>
    <property type="molecule type" value="Genomic_DNA"/>
</dbReference>
<dbReference type="Pfam" id="PF13440">
    <property type="entry name" value="Polysacc_synt_3"/>
    <property type="match status" value="1"/>
</dbReference>
<dbReference type="GO" id="GO:0005886">
    <property type="term" value="C:plasma membrane"/>
    <property type="evidence" value="ECO:0007669"/>
    <property type="project" value="UniProtKB-SubCell"/>
</dbReference>
<keyword evidence="5 6" id="KW-0472">Membrane</keyword>
<dbReference type="PANTHER" id="PTHR30250:SF28">
    <property type="entry name" value="POLYSACCHARIDE BIOSYNTHESIS PROTEIN"/>
    <property type="match status" value="1"/>
</dbReference>
<dbReference type="HOGENOM" id="CLU_037830_1_0_2"/>
<proteinExistence type="predicted"/>
<dbReference type="AlphaFoldDB" id="A0A0E3LRD6"/>
<evidence type="ECO:0000256" key="3">
    <source>
        <dbReference type="ARBA" id="ARBA00022692"/>
    </source>
</evidence>
<evidence type="ECO:0000256" key="4">
    <source>
        <dbReference type="ARBA" id="ARBA00022989"/>
    </source>
</evidence>
<dbReference type="InterPro" id="IPR050833">
    <property type="entry name" value="Poly_Biosynth_Transport"/>
</dbReference>
<feature type="transmembrane region" description="Helical" evidence="6">
    <location>
        <begin position="21"/>
        <end position="46"/>
    </location>
</feature>
<feature type="transmembrane region" description="Helical" evidence="6">
    <location>
        <begin position="92"/>
        <end position="114"/>
    </location>
</feature>
<feature type="transmembrane region" description="Helical" evidence="6">
    <location>
        <begin position="408"/>
        <end position="430"/>
    </location>
</feature>
<feature type="transmembrane region" description="Helical" evidence="6">
    <location>
        <begin position="381"/>
        <end position="402"/>
    </location>
</feature>
<dbReference type="KEGG" id="mbar:MSBR2_3320"/>
<evidence type="ECO:0000256" key="5">
    <source>
        <dbReference type="ARBA" id="ARBA00023136"/>
    </source>
</evidence>
<dbReference type="PANTHER" id="PTHR30250">
    <property type="entry name" value="PST FAMILY PREDICTED COLANIC ACID TRANSPORTER"/>
    <property type="match status" value="1"/>
</dbReference>
<protein>
    <submittedName>
        <fullName evidence="7">O-antigen flippase Wzx</fullName>
    </submittedName>
</protein>
<organism evidence="7 8">
    <name type="scientific">Methanosarcina barkeri 227</name>
    <dbReference type="NCBI Taxonomy" id="1434106"/>
    <lineage>
        <taxon>Archaea</taxon>
        <taxon>Methanobacteriati</taxon>
        <taxon>Methanobacteriota</taxon>
        <taxon>Stenosarchaea group</taxon>
        <taxon>Methanomicrobia</taxon>
        <taxon>Methanosarcinales</taxon>
        <taxon>Methanosarcinaceae</taxon>
        <taxon>Methanosarcina</taxon>
    </lineage>
</organism>
<feature type="transmembrane region" description="Helical" evidence="6">
    <location>
        <begin position="58"/>
        <end position="80"/>
    </location>
</feature>
<evidence type="ECO:0000313" key="8">
    <source>
        <dbReference type="Proteomes" id="UP000033079"/>
    </source>
</evidence>
<evidence type="ECO:0000313" key="7">
    <source>
        <dbReference type="EMBL" id="AKB59836.1"/>
    </source>
</evidence>
<dbReference type="PATRIC" id="fig|1434106.5.peg.4205"/>
<reference evidence="7 8" key="1">
    <citation type="submission" date="2014-07" db="EMBL/GenBank/DDBJ databases">
        <title>Methanogenic archaea and the global carbon cycle.</title>
        <authorList>
            <person name="Henriksen J.R."/>
            <person name="Luke J."/>
            <person name="Reinhart S."/>
            <person name="Benedict M.N."/>
            <person name="Youngblut N.D."/>
            <person name="Metcalf M.E."/>
            <person name="Whitaker R.J."/>
            <person name="Metcalf W.W."/>
        </authorList>
    </citation>
    <scope>NUCLEOTIDE SEQUENCE [LARGE SCALE GENOMIC DNA]</scope>
    <source>
        <strain evidence="7 8">227</strain>
    </source>
</reference>
<feature type="transmembrane region" description="Helical" evidence="6">
    <location>
        <begin position="177"/>
        <end position="197"/>
    </location>
</feature>
<accession>A0A0E3LRD6</accession>
<feature type="transmembrane region" description="Helical" evidence="6">
    <location>
        <begin position="134"/>
        <end position="156"/>
    </location>
</feature>